<dbReference type="EMBL" id="BMKC01000001">
    <property type="protein sequence ID" value="GGA67712.1"/>
    <property type="molecule type" value="Genomic_DNA"/>
</dbReference>
<dbReference type="Pfam" id="PF00691">
    <property type="entry name" value="OmpA"/>
    <property type="match status" value="1"/>
</dbReference>
<dbReference type="Gene3D" id="3.30.1330.60">
    <property type="entry name" value="OmpA-like domain"/>
    <property type="match status" value="1"/>
</dbReference>
<feature type="domain" description="OmpA-like" evidence="5">
    <location>
        <begin position="74"/>
        <end position="194"/>
    </location>
</feature>
<dbReference type="PROSITE" id="PS51123">
    <property type="entry name" value="OMPA_2"/>
    <property type="match status" value="1"/>
</dbReference>
<evidence type="ECO:0000256" key="1">
    <source>
        <dbReference type="ARBA" id="ARBA00004442"/>
    </source>
</evidence>
<dbReference type="InterPro" id="IPR050330">
    <property type="entry name" value="Bact_OuterMem_StrucFunc"/>
</dbReference>
<sequence length="199" mass="21800">MRTPTVSLARSLRPLVAAFAVAGLVGCASYVKRDEFNATVAELRAADQAQNQRLDQLQASMEERFGQYDARFAQFEGRLHVETTAHFDYGKADVREADKPMLADFAKTLSEHHDGVVVTVEGFTDPAGSASYNQRLGQRRADAVRDFLVSQGLAADQVRAVSYGEANNRQIRPGAWGDEGLANRRVALVIDFVEAVAAR</sequence>
<comment type="caution">
    <text evidence="6">The sequence shown here is derived from an EMBL/GenBank/DDBJ whole genome shotgun (WGS) entry which is preliminary data.</text>
</comment>
<evidence type="ECO:0000313" key="7">
    <source>
        <dbReference type="Proteomes" id="UP000623419"/>
    </source>
</evidence>
<protein>
    <recommendedName>
        <fullName evidence="5">OmpA-like domain-containing protein</fullName>
    </recommendedName>
</protein>
<keyword evidence="7" id="KW-1185">Reference proteome</keyword>
<keyword evidence="3" id="KW-0998">Cell outer membrane</keyword>
<gene>
    <name evidence="6" type="ORF">GCM10011521_02310</name>
</gene>
<organism evidence="6 7">
    <name type="scientific">Arenimonas soli</name>
    <dbReference type="NCBI Taxonomy" id="2269504"/>
    <lineage>
        <taxon>Bacteria</taxon>
        <taxon>Pseudomonadati</taxon>
        <taxon>Pseudomonadota</taxon>
        <taxon>Gammaproteobacteria</taxon>
        <taxon>Lysobacterales</taxon>
        <taxon>Lysobacteraceae</taxon>
        <taxon>Arenimonas</taxon>
    </lineage>
</organism>
<reference evidence="7" key="1">
    <citation type="journal article" date="2019" name="Int. J. Syst. Evol. Microbiol.">
        <title>The Global Catalogue of Microorganisms (GCM) 10K type strain sequencing project: providing services to taxonomists for standard genome sequencing and annotation.</title>
        <authorList>
            <consortium name="The Broad Institute Genomics Platform"/>
            <consortium name="The Broad Institute Genome Sequencing Center for Infectious Disease"/>
            <person name="Wu L."/>
            <person name="Ma J."/>
        </authorList>
    </citation>
    <scope>NUCLEOTIDE SEQUENCE [LARGE SCALE GENOMIC DNA]</scope>
    <source>
        <strain evidence="7">CGMCC 1.15905</strain>
    </source>
</reference>
<dbReference type="InterPro" id="IPR006690">
    <property type="entry name" value="OMPA-like_CS"/>
</dbReference>
<dbReference type="InterPro" id="IPR006665">
    <property type="entry name" value="OmpA-like"/>
</dbReference>
<dbReference type="PANTHER" id="PTHR30329">
    <property type="entry name" value="STATOR ELEMENT OF FLAGELLAR MOTOR COMPLEX"/>
    <property type="match status" value="1"/>
</dbReference>
<dbReference type="PROSITE" id="PS01068">
    <property type="entry name" value="OMPA_1"/>
    <property type="match status" value="1"/>
</dbReference>
<dbReference type="PRINTS" id="PR01021">
    <property type="entry name" value="OMPADOMAIN"/>
</dbReference>
<evidence type="ECO:0000256" key="3">
    <source>
        <dbReference type="ARBA" id="ARBA00023237"/>
    </source>
</evidence>
<comment type="subcellular location">
    <subcellularLocation>
        <location evidence="1">Cell outer membrane</location>
    </subcellularLocation>
</comment>
<dbReference type="InterPro" id="IPR036737">
    <property type="entry name" value="OmpA-like_sf"/>
</dbReference>
<dbReference type="PROSITE" id="PS51257">
    <property type="entry name" value="PROKAR_LIPOPROTEIN"/>
    <property type="match status" value="1"/>
</dbReference>
<dbReference type="PANTHER" id="PTHR30329:SF21">
    <property type="entry name" value="LIPOPROTEIN YIAD-RELATED"/>
    <property type="match status" value="1"/>
</dbReference>
<evidence type="ECO:0000256" key="4">
    <source>
        <dbReference type="PROSITE-ProRule" id="PRU00473"/>
    </source>
</evidence>
<accession>A0ABQ1HBA3</accession>
<dbReference type="InterPro" id="IPR006664">
    <property type="entry name" value="OMP_bac"/>
</dbReference>
<evidence type="ECO:0000313" key="6">
    <source>
        <dbReference type="EMBL" id="GGA67712.1"/>
    </source>
</evidence>
<evidence type="ECO:0000256" key="2">
    <source>
        <dbReference type="ARBA" id="ARBA00023136"/>
    </source>
</evidence>
<dbReference type="CDD" id="cd07185">
    <property type="entry name" value="OmpA_C-like"/>
    <property type="match status" value="1"/>
</dbReference>
<evidence type="ECO:0000259" key="5">
    <source>
        <dbReference type="PROSITE" id="PS51123"/>
    </source>
</evidence>
<dbReference type="RefSeq" id="WP_188660224.1">
    <property type="nucleotide sequence ID" value="NZ_BMKC01000001.1"/>
</dbReference>
<dbReference type="Proteomes" id="UP000623419">
    <property type="component" value="Unassembled WGS sequence"/>
</dbReference>
<name>A0ABQ1HBA3_9GAMM</name>
<proteinExistence type="predicted"/>
<keyword evidence="2 4" id="KW-0472">Membrane</keyword>
<dbReference type="SUPFAM" id="SSF103088">
    <property type="entry name" value="OmpA-like"/>
    <property type="match status" value="1"/>
</dbReference>